<dbReference type="EMBL" id="CAJNOG010000108">
    <property type="protein sequence ID" value="CAF0954130.1"/>
    <property type="molecule type" value="Genomic_DNA"/>
</dbReference>
<comment type="caution">
    <text evidence="3">The sequence shown here is derived from an EMBL/GenBank/DDBJ whole genome shotgun (WGS) entry which is preliminary data.</text>
</comment>
<proteinExistence type="predicted"/>
<gene>
    <name evidence="2" type="ORF">JYZ213_LOCUS13468</name>
    <name evidence="3" type="ORF">OXD698_LOCUS30340</name>
</gene>
<dbReference type="AlphaFoldDB" id="A0A819PIM7"/>
<name>A0A819PIM7_9BILA</name>
<sequence length="296" mass="29987">MFYIIPIIFIWIVNNNINQAFGCICPNDTRPYVPNDGGDAQANGGLKCYYVPVANSGRGSLYCLYSADCSLATDGDGGACLGHAISVTTVAAQGGGGTTTTTTPMTATTSSCKCPATDTAGTTLIGSQFVSGQLSCGYANDSGCWYDPGTCALTLDQHGGLCVGNKTATSASTTAAPSGVTTTAVSGIGILTTPTLVMGITTTTTPVVVVGVTTTTPVVVVGITTTTTATVVVGITTTIASTTMSMGVTTTSMNVTTVMMATNMTANMTTTTTRPSTGTTLNGIVKFNPTYTYLFQ</sequence>
<evidence type="ECO:0000313" key="4">
    <source>
        <dbReference type="Proteomes" id="UP000663844"/>
    </source>
</evidence>
<protein>
    <submittedName>
        <fullName evidence="3">Uncharacterized protein</fullName>
    </submittedName>
</protein>
<accession>A0A819PIM7</accession>
<evidence type="ECO:0000256" key="1">
    <source>
        <dbReference type="SAM" id="SignalP"/>
    </source>
</evidence>
<keyword evidence="1" id="KW-0732">Signal</keyword>
<dbReference type="EMBL" id="CAJOAZ010003554">
    <property type="protein sequence ID" value="CAF4014999.1"/>
    <property type="molecule type" value="Genomic_DNA"/>
</dbReference>
<evidence type="ECO:0000313" key="2">
    <source>
        <dbReference type="EMBL" id="CAF0954130.1"/>
    </source>
</evidence>
<feature type="signal peptide" evidence="1">
    <location>
        <begin position="1"/>
        <end position="22"/>
    </location>
</feature>
<dbReference type="Proteomes" id="UP000663845">
    <property type="component" value="Unassembled WGS sequence"/>
</dbReference>
<feature type="chain" id="PRO_5035619246" evidence="1">
    <location>
        <begin position="23"/>
        <end position="296"/>
    </location>
</feature>
<dbReference type="Proteomes" id="UP000663844">
    <property type="component" value="Unassembled WGS sequence"/>
</dbReference>
<organism evidence="3 4">
    <name type="scientific">Adineta steineri</name>
    <dbReference type="NCBI Taxonomy" id="433720"/>
    <lineage>
        <taxon>Eukaryota</taxon>
        <taxon>Metazoa</taxon>
        <taxon>Spiralia</taxon>
        <taxon>Gnathifera</taxon>
        <taxon>Rotifera</taxon>
        <taxon>Eurotatoria</taxon>
        <taxon>Bdelloidea</taxon>
        <taxon>Adinetida</taxon>
        <taxon>Adinetidae</taxon>
        <taxon>Adineta</taxon>
    </lineage>
</organism>
<evidence type="ECO:0000313" key="3">
    <source>
        <dbReference type="EMBL" id="CAF4014999.1"/>
    </source>
</evidence>
<reference evidence="3" key="1">
    <citation type="submission" date="2021-02" db="EMBL/GenBank/DDBJ databases">
        <authorList>
            <person name="Nowell W R."/>
        </authorList>
    </citation>
    <scope>NUCLEOTIDE SEQUENCE</scope>
</reference>